<dbReference type="SUPFAM" id="SSF48452">
    <property type="entry name" value="TPR-like"/>
    <property type="match status" value="1"/>
</dbReference>
<dbReference type="InterPro" id="IPR019734">
    <property type="entry name" value="TPR_rpt"/>
</dbReference>
<dbReference type="PANTHER" id="PTHR38462:SF1">
    <property type="entry name" value="YPRB RIBONUCLEASE H-LIKE DOMAIN-CONTAINING PROTEIN"/>
    <property type="match status" value="1"/>
</dbReference>
<keyword evidence="1" id="KW-0802">TPR repeat</keyword>
<reference evidence="3 4" key="1">
    <citation type="submission" date="2019-07" db="EMBL/GenBank/DDBJ databases">
        <title>Genome sequence of 2 isolates from Red Sea Mangroves.</title>
        <authorList>
            <person name="Sefrji F."/>
            <person name="Michoud G."/>
            <person name="Merlino G."/>
            <person name="Daffonchio D."/>
        </authorList>
    </citation>
    <scope>NUCLEOTIDE SEQUENCE [LARGE SCALE GENOMIC DNA]</scope>
    <source>
        <strain evidence="3 4">R1DC41</strain>
    </source>
</reference>
<accession>A0A7S8HFB7</accession>
<dbReference type="InterPro" id="IPR012337">
    <property type="entry name" value="RNaseH-like_sf"/>
</dbReference>
<dbReference type="Gene3D" id="3.30.420.10">
    <property type="entry name" value="Ribonuclease H-like superfamily/Ribonuclease H"/>
    <property type="match status" value="1"/>
</dbReference>
<sequence length="408" mass="47283">MIKSKLNRLKSHMSLPEKPTIMKEQSNVSKSFPLPHEQQWKEFGVTPYFDNDQFCLVRKVTYPLSYKHGKYTFYDIQKAFSLWEKSNLTHPLSTKSIHSRSITFFDTETTGLSSGAGTLIFLLGHAELTTNELIVTQHLLPSPGHEVALYKSFISSCSVDLLMSFNGKSFDWPRVKNRHTFLQELVPALPKFAHFDLYHAAKRLWKLEMNSLKLVEIEKQQLGFTRKDDIPGHLAQFIYFDFVKHHAPESLMEVMRHNERDILSLVTLFTHLTFKIVGEKEVNGTEREQLGKWFAQSGELQKALELYEHETMSPVATYERGKLLKKAGEYPEALDHFLRIISMEGNELKVKAIIEAVKILEHKEKDFESALSLLEKIQPFDSISTENLRVDCEKRVKRLKKKSVRNRV</sequence>
<organism evidence="3 4">
    <name type="scientific">Mangrovibacillus cuniculi</name>
    <dbReference type="NCBI Taxonomy" id="2593652"/>
    <lineage>
        <taxon>Bacteria</taxon>
        <taxon>Bacillati</taxon>
        <taxon>Bacillota</taxon>
        <taxon>Bacilli</taxon>
        <taxon>Bacillales</taxon>
        <taxon>Bacillaceae</taxon>
        <taxon>Mangrovibacillus</taxon>
    </lineage>
</organism>
<evidence type="ECO:0000259" key="2">
    <source>
        <dbReference type="Pfam" id="PF13482"/>
    </source>
</evidence>
<dbReference type="RefSeq" id="WP_239674188.1">
    <property type="nucleotide sequence ID" value="NZ_CP049742.1"/>
</dbReference>
<dbReference type="KEGG" id="mcui:G8O30_06625"/>
<name>A0A7S8HFB7_9BACI</name>
<dbReference type="Proteomes" id="UP000593626">
    <property type="component" value="Chromosome"/>
</dbReference>
<dbReference type="PROSITE" id="PS50005">
    <property type="entry name" value="TPR"/>
    <property type="match status" value="1"/>
</dbReference>
<dbReference type="InterPro" id="IPR036397">
    <property type="entry name" value="RNaseH_sf"/>
</dbReference>
<keyword evidence="4" id="KW-1185">Reference proteome</keyword>
<gene>
    <name evidence="3" type="ORF">G8O30_06625</name>
</gene>
<dbReference type="InterPro" id="IPR038720">
    <property type="entry name" value="YprB_RNase_H-like_dom"/>
</dbReference>
<dbReference type="SUPFAM" id="SSF53098">
    <property type="entry name" value="Ribonuclease H-like"/>
    <property type="match status" value="1"/>
</dbReference>
<dbReference type="InterPro" id="IPR011990">
    <property type="entry name" value="TPR-like_helical_dom_sf"/>
</dbReference>
<dbReference type="PANTHER" id="PTHR38462">
    <property type="entry name" value="EXONUCLEASE-LIKE PROTEIN"/>
    <property type="match status" value="1"/>
</dbReference>
<proteinExistence type="predicted"/>
<dbReference type="EMBL" id="CP049742">
    <property type="protein sequence ID" value="QPC46658.1"/>
    <property type="molecule type" value="Genomic_DNA"/>
</dbReference>
<dbReference type="GO" id="GO:0003676">
    <property type="term" value="F:nucleic acid binding"/>
    <property type="evidence" value="ECO:0007669"/>
    <property type="project" value="InterPro"/>
</dbReference>
<dbReference type="Gene3D" id="1.25.40.10">
    <property type="entry name" value="Tetratricopeptide repeat domain"/>
    <property type="match status" value="1"/>
</dbReference>
<protein>
    <recommendedName>
        <fullName evidence="2">YprB ribonuclease H-like domain-containing protein</fullName>
    </recommendedName>
</protein>
<feature type="domain" description="YprB ribonuclease H-like" evidence="2">
    <location>
        <begin position="104"/>
        <end position="272"/>
    </location>
</feature>
<evidence type="ECO:0000313" key="4">
    <source>
        <dbReference type="Proteomes" id="UP000593626"/>
    </source>
</evidence>
<dbReference type="Pfam" id="PF13482">
    <property type="entry name" value="RNase_H_2"/>
    <property type="match status" value="1"/>
</dbReference>
<dbReference type="AlphaFoldDB" id="A0A7S8HFB7"/>
<feature type="repeat" description="TPR" evidence="1">
    <location>
        <begin position="314"/>
        <end position="347"/>
    </location>
</feature>
<evidence type="ECO:0000256" key="1">
    <source>
        <dbReference type="PROSITE-ProRule" id="PRU00339"/>
    </source>
</evidence>
<evidence type="ECO:0000313" key="3">
    <source>
        <dbReference type="EMBL" id="QPC46658.1"/>
    </source>
</evidence>